<evidence type="ECO:0000313" key="2">
    <source>
        <dbReference type="Proteomes" id="UP000823775"/>
    </source>
</evidence>
<name>A0ABS8WWG5_DATST</name>
<sequence>MLLILGLCKVTQKLITLLPTKHNANFRSAVVAKGSIFKHFLSLKPPEFYRSLIMDDLQYFMDDTFKGLRAMGSHGSKVMEFVAYQLKDETHTWFEMCERESFTYLTRYVMYMIPTENQKLRRFLRGLMPHIKSACVFSAMSPTCTFESLWASLRNKKVRRIK</sequence>
<evidence type="ECO:0000313" key="1">
    <source>
        <dbReference type="EMBL" id="MCE3216393.1"/>
    </source>
</evidence>
<comment type="caution">
    <text evidence="1">The sequence shown here is derived from an EMBL/GenBank/DDBJ whole genome shotgun (WGS) entry which is preliminary data.</text>
</comment>
<feature type="non-terminal residue" evidence="1">
    <location>
        <position position="1"/>
    </location>
</feature>
<reference evidence="1 2" key="1">
    <citation type="journal article" date="2021" name="BMC Genomics">
        <title>Datura genome reveals duplications of psychoactive alkaloid biosynthetic genes and high mutation rate following tissue culture.</title>
        <authorList>
            <person name="Rajewski A."/>
            <person name="Carter-House D."/>
            <person name="Stajich J."/>
            <person name="Litt A."/>
        </authorList>
    </citation>
    <scope>NUCLEOTIDE SEQUENCE [LARGE SCALE GENOMIC DNA]</scope>
    <source>
        <strain evidence="1">AR-01</strain>
    </source>
</reference>
<dbReference type="EMBL" id="JACEIK010013170">
    <property type="protein sequence ID" value="MCE3216393.1"/>
    <property type="molecule type" value="Genomic_DNA"/>
</dbReference>
<proteinExistence type="predicted"/>
<gene>
    <name evidence="1" type="ORF">HAX54_006332</name>
</gene>
<organism evidence="1 2">
    <name type="scientific">Datura stramonium</name>
    <name type="common">Jimsonweed</name>
    <name type="synonym">Common thornapple</name>
    <dbReference type="NCBI Taxonomy" id="4076"/>
    <lineage>
        <taxon>Eukaryota</taxon>
        <taxon>Viridiplantae</taxon>
        <taxon>Streptophyta</taxon>
        <taxon>Embryophyta</taxon>
        <taxon>Tracheophyta</taxon>
        <taxon>Spermatophyta</taxon>
        <taxon>Magnoliopsida</taxon>
        <taxon>eudicotyledons</taxon>
        <taxon>Gunneridae</taxon>
        <taxon>Pentapetalae</taxon>
        <taxon>asterids</taxon>
        <taxon>lamiids</taxon>
        <taxon>Solanales</taxon>
        <taxon>Solanaceae</taxon>
        <taxon>Solanoideae</taxon>
        <taxon>Datureae</taxon>
        <taxon>Datura</taxon>
    </lineage>
</organism>
<protein>
    <submittedName>
        <fullName evidence="1">Uncharacterized protein</fullName>
    </submittedName>
</protein>
<feature type="non-terminal residue" evidence="1">
    <location>
        <position position="162"/>
    </location>
</feature>
<dbReference type="Proteomes" id="UP000823775">
    <property type="component" value="Unassembled WGS sequence"/>
</dbReference>
<keyword evidence="2" id="KW-1185">Reference proteome</keyword>
<accession>A0ABS8WWG5</accession>